<accession>A0A1G5IZA2</accession>
<dbReference type="SFLD" id="SFLDF00301">
    <property type="entry name" value="2-iminoacetate_synthase_(ThiH)"/>
    <property type="match status" value="1"/>
</dbReference>
<evidence type="ECO:0000256" key="4">
    <source>
        <dbReference type="ARBA" id="ARBA00022723"/>
    </source>
</evidence>
<dbReference type="InterPro" id="IPR034428">
    <property type="entry name" value="ThiH/NoCL/HydG-like"/>
</dbReference>
<evidence type="ECO:0000256" key="1">
    <source>
        <dbReference type="ARBA" id="ARBA00001966"/>
    </source>
</evidence>
<evidence type="ECO:0000256" key="5">
    <source>
        <dbReference type="ARBA" id="ARBA00023004"/>
    </source>
</evidence>
<dbReference type="GO" id="GO:0051539">
    <property type="term" value="F:4 iron, 4 sulfur cluster binding"/>
    <property type="evidence" value="ECO:0007669"/>
    <property type="project" value="UniProtKB-KW"/>
</dbReference>
<dbReference type="OrthoDB" id="3320990at2"/>
<protein>
    <submittedName>
        <fullName evidence="8">Tyrosine lyase ThiH</fullName>
    </submittedName>
</protein>
<evidence type="ECO:0000313" key="8">
    <source>
        <dbReference type="EMBL" id="SCY81337.1"/>
    </source>
</evidence>
<dbReference type="InterPro" id="IPR012726">
    <property type="entry name" value="ThiH"/>
</dbReference>
<keyword evidence="5" id="KW-0408">Iron</keyword>
<dbReference type="InterPro" id="IPR013785">
    <property type="entry name" value="Aldolase_TIM"/>
</dbReference>
<dbReference type="InterPro" id="IPR058240">
    <property type="entry name" value="rSAM_sf"/>
</dbReference>
<dbReference type="Gene3D" id="3.20.20.70">
    <property type="entry name" value="Aldolase class I"/>
    <property type="match status" value="1"/>
</dbReference>
<dbReference type="NCBIfam" id="TIGR02351">
    <property type="entry name" value="thiH"/>
    <property type="match status" value="1"/>
</dbReference>
<dbReference type="RefSeq" id="WP_092214536.1">
    <property type="nucleotide sequence ID" value="NZ_FMUX01000023.1"/>
</dbReference>
<gene>
    <name evidence="8" type="ORF">SAMN05216233_12323</name>
</gene>
<proteinExistence type="predicted"/>
<dbReference type="PANTHER" id="PTHR43583">
    <property type="entry name" value="2-IMINOACETATE SYNTHASE"/>
    <property type="match status" value="1"/>
</dbReference>
<evidence type="ECO:0000256" key="6">
    <source>
        <dbReference type="ARBA" id="ARBA00023014"/>
    </source>
</evidence>
<keyword evidence="3" id="KW-0949">S-adenosyl-L-methionine</keyword>
<keyword evidence="6" id="KW-0411">Iron-sulfur</keyword>
<dbReference type="SFLD" id="SFLDG01060">
    <property type="entry name" value="BATS_domain_containing"/>
    <property type="match status" value="1"/>
</dbReference>
<evidence type="ECO:0000256" key="3">
    <source>
        <dbReference type="ARBA" id="ARBA00022691"/>
    </source>
</evidence>
<reference evidence="8 9" key="1">
    <citation type="submission" date="2016-10" db="EMBL/GenBank/DDBJ databases">
        <authorList>
            <person name="de Groot N.N."/>
        </authorList>
    </citation>
    <scope>NUCLEOTIDE SEQUENCE [LARGE SCALE GENOMIC DNA]</scope>
    <source>
        <strain evidence="8 9">AA1</strain>
    </source>
</reference>
<sequence>MGFFDVWKSLDPGEILRRINAATERDVRAALDAHRCSTDDLVALLSPAAVPFLEEMAQKAHESTLRQFGRQILLFTPIYISNHCINQCVYCGFNAKNKIHRRQLSLEEVEFEAAAIAKTGLKHILLLTGEAPNVATPGYIEESLSIISRYFTSVGIEIYPVDEEGYARFVDAGADSLTVYQETYNADLYKTLHPAGPKRDFRFRLEALERGARARMRGINLGGLLGLDHWRREAFFTAMHADWIMTTFPEVELGLSLPRMRPHAGCYEPAHIVSDTDIVQAMTAFRLFLPRAGITLSTRESAAFRDNVLPLGITRLSAGSCTSVGSHTEEEGSGQFDINDERSVVDMDANLRGHGYQPVYQDWRMA</sequence>
<dbReference type="GO" id="GO:0009228">
    <property type="term" value="P:thiamine biosynthetic process"/>
    <property type="evidence" value="ECO:0007669"/>
    <property type="project" value="InterPro"/>
</dbReference>
<dbReference type="Proteomes" id="UP000198870">
    <property type="component" value="Unassembled WGS sequence"/>
</dbReference>
<evidence type="ECO:0000313" key="9">
    <source>
        <dbReference type="Proteomes" id="UP000198870"/>
    </source>
</evidence>
<evidence type="ECO:0000256" key="2">
    <source>
        <dbReference type="ARBA" id="ARBA00022485"/>
    </source>
</evidence>
<dbReference type="SMART" id="SM00876">
    <property type="entry name" value="BATS"/>
    <property type="match status" value="1"/>
</dbReference>
<keyword evidence="9" id="KW-1185">Reference proteome</keyword>
<dbReference type="SFLD" id="SFLDS00029">
    <property type="entry name" value="Radical_SAM"/>
    <property type="match status" value="1"/>
</dbReference>
<organism evidence="8 9">
    <name type="scientific">Desulfoluna spongiiphila</name>
    <dbReference type="NCBI Taxonomy" id="419481"/>
    <lineage>
        <taxon>Bacteria</taxon>
        <taxon>Pseudomonadati</taxon>
        <taxon>Thermodesulfobacteriota</taxon>
        <taxon>Desulfobacteria</taxon>
        <taxon>Desulfobacterales</taxon>
        <taxon>Desulfolunaceae</taxon>
        <taxon>Desulfoluna</taxon>
    </lineage>
</organism>
<dbReference type="AlphaFoldDB" id="A0A1G5IZA2"/>
<dbReference type="PANTHER" id="PTHR43583:SF1">
    <property type="entry name" value="2-IMINOACETATE SYNTHASE"/>
    <property type="match status" value="1"/>
</dbReference>
<dbReference type="PROSITE" id="PS51918">
    <property type="entry name" value="RADICAL_SAM"/>
    <property type="match status" value="1"/>
</dbReference>
<dbReference type="Pfam" id="PF04055">
    <property type="entry name" value="Radical_SAM"/>
    <property type="match status" value="1"/>
</dbReference>
<dbReference type="CDD" id="cd01335">
    <property type="entry name" value="Radical_SAM"/>
    <property type="match status" value="1"/>
</dbReference>
<name>A0A1G5IZA2_9BACT</name>
<dbReference type="SFLD" id="SFLDG01081">
    <property type="entry name" value="cleavage_of_the_Ca-Cb_bond_in"/>
    <property type="match status" value="1"/>
</dbReference>
<dbReference type="Pfam" id="PF06968">
    <property type="entry name" value="BATS"/>
    <property type="match status" value="1"/>
</dbReference>
<comment type="cofactor">
    <cofactor evidence="1">
        <name>[4Fe-4S] cluster</name>
        <dbReference type="ChEBI" id="CHEBI:49883"/>
    </cofactor>
</comment>
<dbReference type="EMBL" id="FMUX01000023">
    <property type="protein sequence ID" value="SCY81337.1"/>
    <property type="molecule type" value="Genomic_DNA"/>
</dbReference>
<dbReference type="GO" id="GO:0016829">
    <property type="term" value="F:lyase activity"/>
    <property type="evidence" value="ECO:0007669"/>
    <property type="project" value="UniProtKB-KW"/>
</dbReference>
<feature type="domain" description="Radical SAM core" evidence="7">
    <location>
        <begin position="70"/>
        <end position="299"/>
    </location>
</feature>
<dbReference type="GO" id="GO:0005506">
    <property type="term" value="F:iron ion binding"/>
    <property type="evidence" value="ECO:0007669"/>
    <property type="project" value="InterPro"/>
</dbReference>
<keyword evidence="4" id="KW-0479">Metal-binding</keyword>
<keyword evidence="8" id="KW-0456">Lyase</keyword>
<dbReference type="InterPro" id="IPR010722">
    <property type="entry name" value="BATS_dom"/>
</dbReference>
<dbReference type="STRING" id="419481.SAMN05216233_12323"/>
<dbReference type="SUPFAM" id="SSF102114">
    <property type="entry name" value="Radical SAM enzymes"/>
    <property type="match status" value="1"/>
</dbReference>
<keyword evidence="2" id="KW-0004">4Fe-4S</keyword>
<evidence type="ECO:0000259" key="7">
    <source>
        <dbReference type="PROSITE" id="PS51918"/>
    </source>
</evidence>
<dbReference type="InterPro" id="IPR007197">
    <property type="entry name" value="rSAM"/>
</dbReference>